<dbReference type="GO" id="GO:0032259">
    <property type="term" value="P:methylation"/>
    <property type="evidence" value="ECO:0007669"/>
    <property type="project" value="UniProtKB-KW"/>
</dbReference>
<comment type="pathway">
    <text evidence="12">Porphyrin-containing compound metabolism; siroheme biosynthesis; precorrin-2 from uroporphyrinogen III: step 1/1.</text>
</comment>
<comment type="pathway">
    <text evidence="1">Porphyrin-containing compound metabolism; siroheme biosynthesis; sirohydrochlorin from precorrin-2: step 1/1.</text>
</comment>
<dbReference type="PROSITE" id="PS00839">
    <property type="entry name" value="SUMT_1"/>
    <property type="match status" value="1"/>
</dbReference>
<comment type="similarity">
    <text evidence="2 16">Belongs to the precorrin methyltransferase family.</text>
</comment>
<dbReference type="PROSITE" id="PS00840">
    <property type="entry name" value="SUMT_2"/>
    <property type="match status" value="1"/>
</dbReference>
<evidence type="ECO:0000256" key="4">
    <source>
        <dbReference type="ARBA" id="ARBA00022603"/>
    </source>
</evidence>
<comment type="caution">
    <text evidence="19">The sequence shown here is derived from an EMBL/GenBank/DDBJ whole genome shotgun (WGS) entry which is preliminary data.</text>
</comment>
<dbReference type="InterPro" id="IPR035996">
    <property type="entry name" value="4pyrrol_Methylase_sf"/>
</dbReference>
<dbReference type="InterPro" id="IPR006367">
    <property type="entry name" value="Sirohaem_synthase_N"/>
</dbReference>
<dbReference type="EMBL" id="ARYI01000003">
    <property type="protein sequence ID" value="KCZ95486.1"/>
    <property type="molecule type" value="Genomic_DNA"/>
</dbReference>
<dbReference type="Pfam" id="PF00590">
    <property type="entry name" value="TP_methylase"/>
    <property type="match status" value="1"/>
</dbReference>
<dbReference type="NCBIfam" id="NF007922">
    <property type="entry name" value="PRK10637.1"/>
    <property type="match status" value="1"/>
</dbReference>
<dbReference type="PANTHER" id="PTHR45790:SF3">
    <property type="entry name" value="S-ADENOSYL-L-METHIONINE-DEPENDENT UROPORPHYRINOGEN III METHYLTRANSFERASE, CHLOROPLASTIC"/>
    <property type="match status" value="1"/>
</dbReference>
<dbReference type="SUPFAM" id="SSF53790">
    <property type="entry name" value="Tetrapyrrole methylase"/>
    <property type="match status" value="1"/>
</dbReference>
<name>A0A059FY94_9PROT</name>
<dbReference type="Gene3D" id="3.40.50.720">
    <property type="entry name" value="NAD(P)-binding Rossmann-like Domain"/>
    <property type="match status" value="1"/>
</dbReference>
<dbReference type="NCBIfam" id="TIGR01469">
    <property type="entry name" value="cobA_cysG_Cterm"/>
    <property type="match status" value="1"/>
</dbReference>
<dbReference type="Gene3D" id="1.10.8.210">
    <property type="entry name" value="Sirohaem synthase, dimerisation domain"/>
    <property type="match status" value="1"/>
</dbReference>
<keyword evidence="9" id="KW-0456">Lyase</keyword>
<evidence type="ECO:0000313" key="20">
    <source>
        <dbReference type="Proteomes" id="UP000025061"/>
    </source>
</evidence>
<evidence type="ECO:0000256" key="14">
    <source>
        <dbReference type="ARBA" id="ARBA00060548"/>
    </source>
</evidence>
<dbReference type="InterPro" id="IPR019478">
    <property type="entry name" value="Sirohaem_synthase_dimer_dom"/>
</dbReference>
<keyword evidence="8" id="KW-0520">NAD</keyword>
<feature type="active site" description="Proton donor" evidence="15">
    <location>
        <position position="268"/>
    </location>
</feature>
<dbReference type="Gene3D" id="3.30.950.10">
    <property type="entry name" value="Methyltransferase, Cobalt-precorrin-4 Transmethylase, Domain 2"/>
    <property type="match status" value="1"/>
</dbReference>
<evidence type="ECO:0000256" key="15">
    <source>
        <dbReference type="PIRSR" id="PIRSR036426-1"/>
    </source>
</evidence>
<dbReference type="PANTHER" id="PTHR45790">
    <property type="entry name" value="SIROHEME SYNTHASE-RELATED"/>
    <property type="match status" value="1"/>
</dbReference>
<dbReference type="InterPro" id="IPR006366">
    <property type="entry name" value="CobA/CysG_C"/>
</dbReference>
<comment type="pathway">
    <text evidence="14">Cofactor biosynthesis; adenosylcobalamin biosynthesis; precorrin-2 from uroporphyrinogen III: step 1/1.</text>
</comment>
<gene>
    <name evidence="19" type="ORF">HHI_05000</name>
</gene>
<keyword evidence="20" id="KW-1185">Reference proteome</keyword>
<dbReference type="Pfam" id="PF10414">
    <property type="entry name" value="CysG_dimeriser"/>
    <property type="match status" value="1"/>
</dbReference>
<evidence type="ECO:0000256" key="9">
    <source>
        <dbReference type="ARBA" id="ARBA00023239"/>
    </source>
</evidence>
<dbReference type="Pfam" id="PF13241">
    <property type="entry name" value="NAD_binding_7"/>
    <property type="match status" value="1"/>
</dbReference>
<dbReference type="InterPro" id="IPR014777">
    <property type="entry name" value="4pyrrole_Mease_sub1"/>
</dbReference>
<evidence type="ECO:0000256" key="11">
    <source>
        <dbReference type="ARBA" id="ARBA00023268"/>
    </source>
</evidence>
<dbReference type="GO" id="GO:0009236">
    <property type="term" value="P:cobalamin biosynthetic process"/>
    <property type="evidence" value="ECO:0007669"/>
    <property type="project" value="UniProtKB-KW"/>
</dbReference>
<dbReference type="FunFam" id="3.30.950.10:FF:000001">
    <property type="entry name" value="Siroheme synthase"/>
    <property type="match status" value="1"/>
</dbReference>
<evidence type="ECO:0000256" key="13">
    <source>
        <dbReference type="ARBA" id="ARBA00047561"/>
    </source>
</evidence>
<dbReference type="RefSeq" id="WP_011645352.1">
    <property type="nucleotide sequence ID" value="NZ_ARYI01000003.1"/>
</dbReference>
<dbReference type="InterPro" id="IPR012409">
    <property type="entry name" value="Sirohaem_synth"/>
</dbReference>
<evidence type="ECO:0000256" key="3">
    <source>
        <dbReference type="ARBA" id="ARBA00022573"/>
    </source>
</evidence>
<dbReference type="SUPFAM" id="SSF51735">
    <property type="entry name" value="NAD(P)-binding Rossmann-fold domains"/>
    <property type="match status" value="1"/>
</dbReference>
<evidence type="ECO:0000256" key="1">
    <source>
        <dbReference type="ARBA" id="ARBA00005010"/>
    </source>
</evidence>
<feature type="domain" description="Tetrapyrrole methylase" evidence="17">
    <location>
        <begin position="216"/>
        <end position="426"/>
    </location>
</feature>
<dbReference type="GO" id="GO:0051287">
    <property type="term" value="F:NAD binding"/>
    <property type="evidence" value="ECO:0007669"/>
    <property type="project" value="InterPro"/>
</dbReference>
<evidence type="ECO:0000313" key="19">
    <source>
        <dbReference type="EMBL" id="KCZ95486.1"/>
    </source>
</evidence>
<dbReference type="InterPro" id="IPR014776">
    <property type="entry name" value="4pyrrole_Mease_sub2"/>
</dbReference>
<keyword evidence="11" id="KW-0511">Multifunctional enzyme</keyword>
<comment type="catalytic activity">
    <reaction evidence="13">
        <text>precorrin-2 + NAD(+) = sirohydrochlorin + NADH + 2 H(+)</text>
        <dbReference type="Rhea" id="RHEA:15613"/>
        <dbReference type="ChEBI" id="CHEBI:15378"/>
        <dbReference type="ChEBI" id="CHEBI:57540"/>
        <dbReference type="ChEBI" id="CHEBI:57945"/>
        <dbReference type="ChEBI" id="CHEBI:58351"/>
        <dbReference type="ChEBI" id="CHEBI:58827"/>
        <dbReference type="EC" id="1.3.1.76"/>
    </reaction>
</comment>
<evidence type="ECO:0000256" key="12">
    <source>
        <dbReference type="ARBA" id="ARBA00025705"/>
    </source>
</evidence>
<dbReference type="GO" id="GO:0004851">
    <property type="term" value="F:uroporphyrin-III C-methyltransferase activity"/>
    <property type="evidence" value="ECO:0007669"/>
    <property type="project" value="InterPro"/>
</dbReference>
<evidence type="ECO:0000256" key="8">
    <source>
        <dbReference type="ARBA" id="ARBA00023027"/>
    </source>
</evidence>
<dbReference type="NCBIfam" id="NF004790">
    <property type="entry name" value="PRK06136.1"/>
    <property type="match status" value="1"/>
</dbReference>
<reference evidence="19 20" key="1">
    <citation type="submission" date="2013-04" db="EMBL/GenBank/DDBJ databases">
        <title>Hyphomonas hirschiana VP5 Genome Sequencing.</title>
        <authorList>
            <person name="Lai Q."/>
            <person name="Shao Z."/>
        </authorList>
    </citation>
    <scope>NUCLEOTIDE SEQUENCE [LARGE SCALE GENOMIC DNA]</scope>
    <source>
        <strain evidence="19 20">VP5</strain>
    </source>
</reference>
<dbReference type="GO" id="GO:0043115">
    <property type="term" value="F:precorrin-2 dehydrogenase activity"/>
    <property type="evidence" value="ECO:0007669"/>
    <property type="project" value="UniProtKB-EC"/>
</dbReference>
<dbReference type="PIRSF" id="PIRSF036426">
    <property type="entry name" value="Sirohaem_synth"/>
    <property type="match status" value="1"/>
</dbReference>
<dbReference type="PATRIC" id="fig|1280951.3.peg.1012"/>
<dbReference type="InterPro" id="IPR036291">
    <property type="entry name" value="NAD(P)-bd_dom_sf"/>
</dbReference>
<keyword evidence="10" id="KW-0627">Porphyrin biosynthesis</keyword>
<dbReference type="Gene3D" id="3.30.160.110">
    <property type="entry name" value="Siroheme synthase, domain 2"/>
    <property type="match status" value="1"/>
</dbReference>
<dbReference type="GO" id="GO:0051266">
    <property type="term" value="F:sirohydrochlorin ferrochelatase activity"/>
    <property type="evidence" value="ECO:0007669"/>
    <property type="project" value="InterPro"/>
</dbReference>
<evidence type="ECO:0000256" key="7">
    <source>
        <dbReference type="ARBA" id="ARBA00023002"/>
    </source>
</evidence>
<evidence type="ECO:0000256" key="2">
    <source>
        <dbReference type="ARBA" id="ARBA00005879"/>
    </source>
</evidence>
<dbReference type="Gene3D" id="3.40.1010.10">
    <property type="entry name" value="Cobalt-precorrin-4 Transmethylase, Domain 1"/>
    <property type="match status" value="1"/>
</dbReference>
<dbReference type="InterPro" id="IPR000878">
    <property type="entry name" value="4pyrrol_Mease"/>
</dbReference>
<dbReference type="InterPro" id="IPR050161">
    <property type="entry name" value="Siro_Cobalamin_biosynth"/>
</dbReference>
<dbReference type="UniPathway" id="UPA00262">
    <property type="reaction ID" value="UER00211"/>
</dbReference>
<keyword evidence="5 16" id="KW-0808">Transferase</keyword>
<dbReference type="InterPro" id="IPR003043">
    <property type="entry name" value="Uropor_MeTrfase_CS"/>
</dbReference>
<dbReference type="FunFam" id="3.40.1010.10:FF:000001">
    <property type="entry name" value="Siroheme synthase"/>
    <property type="match status" value="1"/>
</dbReference>
<dbReference type="CDD" id="cd11642">
    <property type="entry name" value="SUMT"/>
    <property type="match status" value="1"/>
</dbReference>
<protein>
    <submittedName>
        <fullName evidence="19">Siroheme synthase</fullName>
    </submittedName>
</protein>
<feature type="active site" description="Proton acceptor" evidence="15">
    <location>
        <position position="246"/>
    </location>
</feature>
<evidence type="ECO:0000256" key="6">
    <source>
        <dbReference type="ARBA" id="ARBA00022691"/>
    </source>
</evidence>
<accession>A0A059FY94</accession>
<organism evidence="19 20">
    <name type="scientific">Hyphomonas hirschiana VP5</name>
    <dbReference type="NCBI Taxonomy" id="1280951"/>
    <lineage>
        <taxon>Bacteria</taxon>
        <taxon>Pseudomonadati</taxon>
        <taxon>Pseudomonadota</taxon>
        <taxon>Alphaproteobacteria</taxon>
        <taxon>Hyphomonadales</taxon>
        <taxon>Hyphomonadaceae</taxon>
        <taxon>Hyphomonas</taxon>
    </lineage>
</organism>
<dbReference type="SUPFAM" id="SSF75615">
    <property type="entry name" value="Siroheme synthase middle domains-like"/>
    <property type="match status" value="1"/>
</dbReference>
<keyword evidence="3" id="KW-0169">Cobalamin biosynthesis</keyword>
<keyword evidence="4 16" id="KW-0489">Methyltransferase</keyword>
<dbReference type="InterPro" id="IPR037115">
    <property type="entry name" value="Sirohaem_synt_dimer_dom_sf"/>
</dbReference>
<keyword evidence="7" id="KW-0560">Oxidoreductase</keyword>
<evidence type="ECO:0000256" key="10">
    <source>
        <dbReference type="ARBA" id="ARBA00023244"/>
    </source>
</evidence>
<feature type="domain" description="Sirohaem synthase dimerisation" evidence="18">
    <location>
        <begin position="150"/>
        <end position="205"/>
    </location>
</feature>
<sequence length="483" mass="51081">MRQFPAFFNLEGARIVVFGGGEEAARKLRLFNDSGADAVLVGGFEDVALAAEFARRAETVARADMARALDGARLVIIAEEDAGHRARALAAVRARNIPVNVVDQPEDCDFTVPSILDRGEIVAAIGSGGAAPVLAKSIRAKLEALLPQRVGDLAALARSLRGFVAEAIPEKTARRRYWERAFAGPAAEAAYAGDLERAEALLRQQARLTGRARGVVHIVGAGPGDPELLTLKALRLIQEADVVYYDRLVSPEIISLIRRDATRVPVGKSKGDHSVPQTEIHARLVASAQEGLRVVRLKGGDPFIFGRGGEELEAVRAEGIEVHVVPGISSALGCAASAGVPLTHRDHAQTLTFVTGHAKEGGVPDLDWPALARPAQTVVVFMGVDTAPVIAEKLVAAGRAPETPVAVIENGTRADELRVFGTLAELPFLVEEEGIRGPALLIIGEVAGLPAEQGRIASIVTEASGFAWFGADARRPDFKESAA</sequence>
<dbReference type="OrthoDB" id="9815856at2"/>
<dbReference type="NCBIfam" id="TIGR01470">
    <property type="entry name" value="cysG_Nterm"/>
    <property type="match status" value="1"/>
</dbReference>
<dbReference type="AlphaFoldDB" id="A0A059FY94"/>
<proteinExistence type="inferred from homology"/>
<evidence type="ECO:0000256" key="5">
    <source>
        <dbReference type="ARBA" id="ARBA00022679"/>
    </source>
</evidence>
<dbReference type="GO" id="GO:0019354">
    <property type="term" value="P:siroheme biosynthetic process"/>
    <property type="evidence" value="ECO:0007669"/>
    <property type="project" value="UniProtKB-UniPathway"/>
</dbReference>
<keyword evidence="6" id="KW-0949">S-adenosyl-L-methionine</keyword>
<evidence type="ECO:0000259" key="18">
    <source>
        <dbReference type="Pfam" id="PF10414"/>
    </source>
</evidence>
<evidence type="ECO:0000256" key="16">
    <source>
        <dbReference type="RuleBase" id="RU003960"/>
    </source>
</evidence>
<dbReference type="Proteomes" id="UP000025061">
    <property type="component" value="Unassembled WGS sequence"/>
</dbReference>
<evidence type="ECO:0000259" key="17">
    <source>
        <dbReference type="Pfam" id="PF00590"/>
    </source>
</evidence>